<evidence type="ECO:0000256" key="1">
    <source>
        <dbReference type="SAM" id="MobiDB-lite"/>
    </source>
</evidence>
<feature type="region of interest" description="Disordered" evidence="1">
    <location>
        <begin position="79"/>
        <end position="98"/>
    </location>
</feature>
<gene>
    <name evidence="2" type="ordered locus">COCOR_01804</name>
</gene>
<dbReference type="STRING" id="1144275.COCOR_01804"/>
<evidence type="ECO:0000313" key="3">
    <source>
        <dbReference type="Proteomes" id="UP000007587"/>
    </source>
</evidence>
<dbReference type="HOGENOM" id="CLU_2328938_0_0_7"/>
<proteinExistence type="predicted"/>
<sequence length="98" mass="10288">MALGMGGCQDTPAPAPDDTRMQKLRACVLADLPPPEQAGGDWTVSAYVFVEAYQRCQQASGAASGTDDFRALGRDLARPLTEDPSRVRITAEPPGGAP</sequence>
<name>H8N1J6_CORCM</name>
<evidence type="ECO:0000313" key="2">
    <source>
        <dbReference type="EMBL" id="AFE04299.1"/>
    </source>
</evidence>
<accession>H8N1J6</accession>
<dbReference type="AlphaFoldDB" id="H8N1J6"/>
<dbReference type="KEGG" id="ccx:COCOR_01804"/>
<dbReference type="RefSeq" id="WP_014394650.1">
    <property type="nucleotide sequence ID" value="NC_017030.1"/>
</dbReference>
<reference evidence="3" key="2">
    <citation type="submission" date="2012-03" db="EMBL/GenBank/DDBJ databases">
        <title>Genome sequence of the fruiting myxobacterium Corallococcus coralloides DSM 2259.</title>
        <authorList>
            <person name="Huntley S."/>
            <person name="Zhang Y."/>
            <person name="Treuner-Lange A."/>
            <person name="Sensen C.W."/>
            <person name="Sogaard-Andersen L."/>
        </authorList>
    </citation>
    <scope>NUCLEOTIDE SEQUENCE [LARGE SCALE GENOMIC DNA]</scope>
    <source>
        <strain evidence="3">ATCC 25202 / DSM 2259 / NBRC 100086 / M2</strain>
    </source>
</reference>
<protein>
    <submittedName>
        <fullName evidence="2">Uncharacterized protein</fullName>
    </submittedName>
</protein>
<reference evidence="2 3" key="1">
    <citation type="journal article" date="2012" name="J. Bacteriol.">
        <title>Complete Genome Sequence of the Fruiting Myxobacterium Corallococcus coralloides DSM 2259.</title>
        <authorList>
            <person name="Huntley S."/>
            <person name="Zhang Y."/>
            <person name="Treuner-Lange A."/>
            <person name="Kneip S."/>
            <person name="Sensen C.W."/>
            <person name="Sogaard-Andersen L."/>
        </authorList>
    </citation>
    <scope>NUCLEOTIDE SEQUENCE [LARGE SCALE GENOMIC DNA]</scope>
    <source>
        <strain evidence="3">ATCC 25202 / DSM 2259 / NBRC 100086 / M2</strain>
    </source>
</reference>
<keyword evidence="3" id="KW-1185">Reference proteome</keyword>
<organism evidence="2 3">
    <name type="scientific">Corallococcus coralloides (strain ATCC 25202 / DSM 2259 / NBRC 100086 / M2)</name>
    <name type="common">Myxococcus coralloides</name>
    <dbReference type="NCBI Taxonomy" id="1144275"/>
    <lineage>
        <taxon>Bacteria</taxon>
        <taxon>Pseudomonadati</taxon>
        <taxon>Myxococcota</taxon>
        <taxon>Myxococcia</taxon>
        <taxon>Myxococcales</taxon>
        <taxon>Cystobacterineae</taxon>
        <taxon>Myxococcaceae</taxon>
        <taxon>Corallococcus</taxon>
    </lineage>
</organism>
<dbReference type="Proteomes" id="UP000007587">
    <property type="component" value="Chromosome"/>
</dbReference>
<dbReference type="EMBL" id="CP003389">
    <property type="protein sequence ID" value="AFE04299.1"/>
    <property type="molecule type" value="Genomic_DNA"/>
</dbReference>
<dbReference type="InParanoid" id="H8N1J6"/>